<dbReference type="InterPro" id="IPR050270">
    <property type="entry name" value="DegV_domain_contain"/>
</dbReference>
<dbReference type="Gene3D" id="3.40.50.10170">
    <property type="match status" value="1"/>
</dbReference>
<dbReference type="SUPFAM" id="SSF82549">
    <property type="entry name" value="DAK1/DegV-like"/>
    <property type="match status" value="1"/>
</dbReference>
<dbReference type="AlphaFoldDB" id="A0A1I2R3C8"/>
<dbReference type="OrthoDB" id="9780660at2"/>
<dbReference type="PROSITE" id="PS51482">
    <property type="entry name" value="DEGV"/>
    <property type="match status" value="1"/>
</dbReference>
<evidence type="ECO:0000313" key="3">
    <source>
        <dbReference type="Proteomes" id="UP000198661"/>
    </source>
</evidence>
<dbReference type="InterPro" id="IPR003797">
    <property type="entry name" value="DegV"/>
</dbReference>
<accession>A0A1I2R3C8</accession>
<dbReference type="RefSeq" id="WP_092040028.1">
    <property type="nucleotide sequence ID" value="NZ_FOOK01000028.1"/>
</dbReference>
<protein>
    <submittedName>
        <fullName evidence="2">EDD domain protein, DegV family</fullName>
    </submittedName>
</protein>
<dbReference type="PANTHER" id="PTHR33434:SF2">
    <property type="entry name" value="FATTY ACID-BINDING PROTEIN TM_1468"/>
    <property type="match status" value="1"/>
</dbReference>
<dbReference type="NCBIfam" id="TIGR00762">
    <property type="entry name" value="DegV"/>
    <property type="match status" value="1"/>
</dbReference>
<proteinExistence type="predicted"/>
<dbReference type="PANTHER" id="PTHR33434">
    <property type="entry name" value="DEGV DOMAIN-CONTAINING PROTEIN DR_1986-RELATED"/>
    <property type="match status" value="1"/>
</dbReference>
<dbReference type="Gene3D" id="3.30.1180.10">
    <property type="match status" value="1"/>
</dbReference>
<dbReference type="Proteomes" id="UP000198661">
    <property type="component" value="Unassembled WGS sequence"/>
</dbReference>
<dbReference type="EMBL" id="FOOK01000028">
    <property type="protein sequence ID" value="SFG35235.1"/>
    <property type="molecule type" value="Genomic_DNA"/>
</dbReference>
<dbReference type="Pfam" id="PF02645">
    <property type="entry name" value="DegV"/>
    <property type="match status" value="1"/>
</dbReference>
<gene>
    <name evidence="2" type="ORF">SAMN04488025_12811</name>
</gene>
<reference evidence="2 3" key="1">
    <citation type="submission" date="2016-10" db="EMBL/GenBank/DDBJ databases">
        <authorList>
            <person name="de Groot N.N."/>
        </authorList>
    </citation>
    <scope>NUCLEOTIDE SEQUENCE [LARGE SCALE GENOMIC DNA]</scope>
    <source>
        <strain evidence="2 3">DSM 44945</strain>
    </source>
</reference>
<evidence type="ECO:0000313" key="2">
    <source>
        <dbReference type="EMBL" id="SFG35235.1"/>
    </source>
</evidence>
<name>A0A1I2R3C8_9BACL</name>
<sequence>MGRVKVITDSTADIPAELIRELDIGVVPLKVHMGGTSYLDGVTIKAEEFYRKLRESSELPTTSQPSPIDFVEAYREAAKEGDTDILSIHLSSALSGTYQSALLAKSMVENEFKVTVLDSKKASFAIGLIVVEVARAAKAGKSIDECVALANRMIEKEQVLFLVDTLDYLQKGGRIGKAAALVGSLLNIKPILSLSDQGEVCPVDKVRGGSKAEARVFELLREKVAAGSRVIAGVVHAERKAKAEEWADKLRELYEVKELTITDVGPVIGTHTGPGVVGIILYAE</sequence>
<keyword evidence="3" id="KW-1185">Reference proteome</keyword>
<evidence type="ECO:0000256" key="1">
    <source>
        <dbReference type="ARBA" id="ARBA00023121"/>
    </source>
</evidence>
<organism evidence="2 3">
    <name type="scientific">Planifilum fulgidum</name>
    <dbReference type="NCBI Taxonomy" id="201973"/>
    <lineage>
        <taxon>Bacteria</taxon>
        <taxon>Bacillati</taxon>
        <taxon>Bacillota</taxon>
        <taxon>Bacilli</taxon>
        <taxon>Bacillales</taxon>
        <taxon>Thermoactinomycetaceae</taxon>
        <taxon>Planifilum</taxon>
    </lineage>
</organism>
<dbReference type="STRING" id="201973.SAMN04488025_12811"/>
<keyword evidence="1" id="KW-0446">Lipid-binding</keyword>
<dbReference type="InterPro" id="IPR043168">
    <property type="entry name" value="DegV_C"/>
</dbReference>
<dbReference type="GO" id="GO:0008289">
    <property type="term" value="F:lipid binding"/>
    <property type="evidence" value="ECO:0007669"/>
    <property type="project" value="UniProtKB-KW"/>
</dbReference>